<gene>
    <name evidence="2" type="ORF">LSTR_LSTR006341</name>
</gene>
<feature type="non-terminal residue" evidence="2">
    <location>
        <position position="197"/>
    </location>
</feature>
<evidence type="ECO:0000313" key="2">
    <source>
        <dbReference type="EMBL" id="RZF43800.1"/>
    </source>
</evidence>
<dbReference type="AlphaFoldDB" id="A0A482XE32"/>
<evidence type="ECO:0000256" key="1">
    <source>
        <dbReference type="SAM" id="MobiDB-lite"/>
    </source>
</evidence>
<dbReference type="EMBL" id="QKKF02012197">
    <property type="protein sequence ID" value="RZF43800.1"/>
    <property type="molecule type" value="Genomic_DNA"/>
</dbReference>
<evidence type="ECO:0000313" key="3">
    <source>
        <dbReference type="Proteomes" id="UP000291343"/>
    </source>
</evidence>
<dbReference type="InParanoid" id="A0A482XE32"/>
<proteinExistence type="predicted"/>
<reference evidence="2 3" key="1">
    <citation type="journal article" date="2017" name="Gigascience">
        <title>Genome sequence of the small brown planthopper, Laodelphax striatellus.</title>
        <authorList>
            <person name="Zhu J."/>
            <person name="Jiang F."/>
            <person name="Wang X."/>
            <person name="Yang P."/>
            <person name="Bao Y."/>
            <person name="Zhao W."/>
            <person name="Wang W."/>
            <person name="Lu H."/>
            <person name="Wang Q."/>
            <person name="Cui N."/>
            <person name="Li J."/>
            <person name="Chen X."/>
            <person name="Luo L."/>
            <person name="Yu J."/>
            <person name="Kang L."/>
            <person name="Cui F."/>
        </authorList>
    </citation>
    <scope>NUCLEOTIDE SEQUENCE [LARGE SCALE GENOMIC DNA]</scope>
    <source>
        <strain evidence="2">Lst14</strain>
    </source>
</reference>
<name>A0A482XE32_LAOST</name>
<accession>A0A482XE32</accession>
<dbReference type="Proteomes" id="UP000291343">
    <property type="component" value="Unassembled WGS sequence"/>
</dbReference>
<comment type="caution">
    <text evidence="2">The sequence shown here is derived from an EMBL/GenBank/DDBJ whole genome shotgun (WGS) entry which is preliminary data.</text>
</comment>
<organism evidence="2 3">
    <name type="scientific">Laodelphax striatellus</name>
    <name type="common">Small brown planthopper</name>
    <name type="synonym">Delphax striatella</name>
    <dbReference type="NCBI Taxonomy" id="195883"/>
    <lineage>
        <taxon>Eukaryota</taxon>
        <taxon>Metazoa</taxon>
        <taxon>Ecdysozoa</taxon>
        <taxon>Arthropoda</taxon>
        <taxon>Hexapoda</taxon>
        <taxon>Insecta</taxon>
        <taxon>Pterygota</taxon>
        <taxon>Neoptera</taxon>
        <taxon>Paraneoptera</taxon>
        <taxon>Hemiptera</taxon>
        <taxon>Auchenorrhyncha</taxon>
        <taxon>Fulgoroidea</taxon>
        <taxon>Delphacidae</taxon>
        <taxon>Criomorphinae</taxon>
        <taxon>Laodelphax</taxon>
    </lineage>
</organism>
<keyword evidence="3" id="KW-1185">Reference proteome</keyword>
<protein>
    <submittedName>
        <fullName evidence="2">Uncharacterized protein</fullName>
    </submittedName>
</protein>
<sequence length="197" mass="22342">MSSMYQNGTRTTLDLSFNPCWTLSQPLKTKPDRTGFRLPNYVQPLPRIIGPSILSDCDRQHAGGQNGSASRVRDIAHRKPLLNYKAAEKDNANNEDRQKRAKPFYCCPMKGTEEKAGDSTTTNKKRRHYCINNKLERNDEKKQPMSEYDNEELTSVHLSSWLVVALLCSGPLALHQVTSTSKGFGDIKWNFNHQVSD</sequence>
<feature type="region of interest" description="Disordered" evidence="1">
    <location>
        <begin position="56"/>
        <end position="75"/>
    </location>
</feature>